<dbReference type="InterPro" id="IPR003661">
    <property type="entry name" value="HisK_dim/P_dom"/>
</dbReference>
<protein>
    <recommendedName>
        <fullName evidence="3">histidine kinase</fullName>
        <ecNumber evidence="3">2.7.13.3</ecNumber>
    </recommendedName>
</protein>
<dbReference type="SUPFAM" id="SSF47384">
    <property type="entry name" value="Homodimeric domain of signal transducing histidine kinase"/>
    <property type="match status" value="1"/>
</dbReference>
<dbReference type="EC" id="2.7.13.3" evidence="3"/>
<evidence type="ECO:0000256" key="5">
    <source>
        <dbReference type="ARBA" id="ARBA00022679"/>
    </source>
</evidence>
<evidence type="ECO:0000256" key="4">
    <source>
        <dbReference type="ARBA" id="ARBA00022475"/>
    </source>
</evidence>
<reference evidence="12 13" key="1">
    <citation type="journal article" date="2019" name="Int. J. Syst. Evol. Microbiol.">
        <title>The Global Catalogue of Microorganisms (GCM) 10K type strain sequencing project: providing services to taxonomists for standard genome sequencing and annotation.</title>
        <authorList>
            <consortium name="The Broad Institute Genomics Platform"/>
            <consortium name="The Broad Institute Genome Sequencing Center for Infectious Disease"/>
            <person name="Wu L."/>
            <person name="Ma J."/>
        </authorList>
    </citation>
    <scope>NUCLEOTIDE SEQUENCE [LARGE SCALE GENOMIC DNA]</scope>
    <source>
        <strain evidence="12 13">JCM 16328</strain>
    </source>
</reference>
<dbReference type="Pfam" id="PF08448">
    <property type="entry name" value="PAS_4"/>
    <property type="match status" value="1"/>
</dbReference>
<keyword evidence="13" id="KW-1185">Reference proteome</keyword>
<dbReference type="CDD" id="cd00075">
    <property type="entry name" value="HATPase"/>
    <property type="match status" value="1"/>
</dbReference>
<evidence type="ECO:0000256" key="3">
    <source>
        <dbReference type="ARBA" id="ARBA00012438"/>
    </source>
</evidence>
<gene>
    <name evidence="12" type="ORF">GCM10009020_35150</name>
</gene>
<keyword evidence="5" id="KW-0808">Transferase</keyword>
<organism evidence="12 13">
    <name type="scientific">Natronoarchaeum mannanilyticum</name>
    <dbReference type="NCBI Taxonomy" id="926360"/>
    <lineage>
        <taxon>Archaea</taxon>
        <taxon>Methanobacteriati</taxon>
        <taxon>Methanobacteriota</taxon>
        <taxon>Stenosarchaea group</taxon>
        <taxon>Halobacteria</taxon>
        <taxon>Halobacteriales</taxon>
        <taxon>Natronoarchaeaceae</taxon>
    </lineage>
</organism>
<evidence type="ECO:0000256" key="8">
    <source>
        <dbReference type="ARBA" id="ARBA00022840"/>
    </source>
</evidence>
<dbReference type="Gene3D" id="3.30.450.20">
    <property type="entry name" value="PAS domain"/>
    <property type="match status" value="1"/>
</dbReference>
<dbReference type="GO" id="GO:0005886">
    <property type="term" value="C:plasma membrane"/>
    <property type="evidence" value="ECO:0007669"/>
    <property type="project" value="UniProtKB-SubCell"/>
</dbReference>
<dbReference type="SUPFAM" id="SSF55785">
    <property type="entry name" value="PYP-like sensor domain (PAS domain)"/>
    <property type="match status" value="1"/>
</dbReference>
<dbReference type="Pfam" id="PF00512">
    <property type="entry name" value="HisKA"/>
    <property type="match status" value="1"/>
</dbReference>
<dbReference type="Pfam" id="PF02518">
    <property type="entry name" value="HATPase_c"/>
    <property type="match status" value="1"/>
</dbReference>
<dbReference type="Proteomes" id="UP001500420">
    <property type="component" value="Unassembled WGS sequence"/>
</dbReference>
<dbReference type="SMART" id="SM00388">
    <property type="entry name" value="HisKA"/>
    <property type="match status" value="1"/>
</dbReference>
<dbReference type="EMBL" id="BAAADV010000008">
    <property type="protein sequence ID" value="GAA0682796.1"/>
    <property type="molecule type" value="Genomic_DNA"/>
</dbReference>
<evidence type="ECO:0000259" key="10">
    <source>
        <dbReference type="PROSITE" id="PS50109"/>
    </source>
</evidence>
<dbReference type="InterPro" id="IPR005467">
    <property type="entry name" value="His_kinase_dom"/>
</dbReference>
<dbReference type="InterPro" id="IPR036890">
    <property type="entry name" value="HATPase_C_sf"/>
</dbReference>
<accession>A0AAV3TDK5</accession>
<keyword evidence="6" id="KW-0547">Nucleotide-binding</keyword>
<dbReference type="InterPro" id="IPR003594">
    <property type="entry name" value="HATPase_dom"/>
</dbReference>
<dbReference type="Gene3D" id="2.60.120.200">
    <property type="match status" value="1"/>
</dbReference>
<dbReference type="InterPro" id="IPR000014">
    <property type="entry name" value="PAS"/>
</dbReference>
<evidence type="ECO:0000259" key="11">
    <source>
        <dbReference type="PROSITE" id="PS50113"/>
    </source>
</evidence>
<dbReference type="SMART" id="SM00387">
    <property type="entry name" value="HATPase_c"/>
    <property type="match status" value="1"/>
</dbReference>
<comment type="caution">
    <text evidence="12">The sequence shown here is derived from an EMBL/GenBank/DDBJ whole genome shotgun (WGS) entry which is preliminary data.</text>
</comment>
<dbReference type="InterPro" id="IPR050980">
    <property type="entry name" value="2C_sensor_his_kinase"/>
</dbReference>
<evidence type="ECO:0000256" key="9">
    <source>
        <dbReference type="SAM" id="MobiDB-lite"/>
    </source>
</evidence>
<dbReference type="RefSeq" id="WP_343775899.1">
    <property type="nucleotide sequence ID" value="NZ_BAAADV010000008.1"/>
</dbReference>
<dbReference type="Gene3D" id="1.10.287.130">
    <property type="match status" value="1"/>
</dbReference>
<dbReference type="NCBIfam" id="TIGR00229">
    <property type="entry name" value="sensory_box"/>
    <property type="match status" value="1"/>
</dbReference>
<keyword evidence="7" id="KW-0418">Kinase</keyword>
<dbReference type="InterPro" id="IPR013656">
    <property type="entry name" value="PAS_4"/>
</dbReference>
<dbReference type="Gene3D" id="3.40.50.2300">
    <property type="match status" value="1"/>
</dbReference>
<dbReference type="SUPFAM" id="SSF55874">
    <property type="entry name" value="ATPase domain of HSP90 chaperone/DNA topoisomerase II/histidine kinase"/>
    <property type="match status" value="1"/>
</dbReference>
<dbReference type="GO" id="GO:0005524">
    <property type="term" value="F:ATP binding"/>
    <property type="evidence" value="ECO:0007669"/>
    <property type="project" value="UniProtKB-KW"/>
</dbReference>
<dbReference type="CDD" id="cd00082">
    <property type="entry name" value="HisKA"/>
    <property type="match status" value="1"/>
</dbReference>
<proteinExistence type="predicted"/>
<name>A0AAV3TDK5_9EURY</name>
<dbReference type="PANTHER" id="PTHR44936">
    <property type="entry name" value="SENSOR PROTEIN CREC"/>
    <property type="match status" value="1"/>
</dbReference>
<dbReference type="InterPro" id="IPR035965">
    <property type="entry name" value="PAS-like_dom_sf"/>
</dbReference>
<dbReference type="PANTHER" id="PTHR44936:SF10">
    <property type="entry name" value="SENSOR PROTEIN RSTB"/>
    <property type="match status" value="1"/>
</dbReference>
<dbReference type="Gene3D" id="3.30.565.10">
    <property type="entry name" value="Histidine kinase-like ATPase, C-terminal domain"/>
    <property type="match status" value="1"/>
</dbReference>
<sequence length="659" mass="73073">MNVILQQPATVLVVSTNTNYVNQIREALSKSTTGKVVHESSADEALTFITDEESVGCVIADETVADITSFRAALADTDRYLPFIFCSSTSKENLMRELTRNGPTTILSTLSNDKSLREIVDESLTTYHKDRITAEESDMLQTMMSEMNVPIFVKDSEGRHLRMTNVPGGVDEDVVIGKTDLEVYSYDYEAAEEFYADDMRVINDDIAIRQKDESSGPQGSKHYARASKVPWPDKDGSNKGLLGISVDITDLKKRAKRADQLEDRLEQFASYVSHDLQNPLNVASGYTQIAKEGDTEALDTVEEALNRIEEMLNDLDYLARQPPENGGAESVEIPIIIRRICSFISTREAEIEIEMPETARAQTSVEELRPLLENLIRNAIVHGGDQVTVRVGTLDDGFYVSDDGVGIPPSKRKKVLQRGYTTAEDGSGTGLAIVSEIVERNGWTLNITESEEGGARFEIHDALVVPDPVIQYTPGESIELDEFTSVPDAEITGGIERDGSNWTLTSGRDIEQQGRGFSFAYTEVSGPVRIQARIQSVEHVNDFSNAGLMIRGGLKMDDSFGFVGHTVGQGVELLYRHNPDNEPYQTFLNHEQPYQWFRLDRIGETLTCSVSVSGDDWKPLDQRRIAFDDPVFVGIMVNSVVPGEPCKAVFSNVEAIDLR</sequence>
<evidence type="ECO:0000256" key="6">
    <source>
        <dbReference type="ARBA" id="ARBA00022741"/>
    </source>
</evidence>
<comment type="subcellular location">
    <subcellularLocation>
        <location evidence="2">Cell membrane</location>
        <topology evidence="2">Multi-pass membrane protein</topology>
    </subcellularLocation>
</comment>
<dbReference type="InterPro" id="IPR036097">
    <property type="entry name" value="HisK_dim/P_sf"/>
</dbReference>
<dbReference type="PROSITE" id="PS50109">
    <property type="entry name" value="HIS_KIN"/>
    <property type="match status" value="1"/>
</dbReference>
<feature type="region of interest" description="Disordered" evidence="9">
    <location>
        <begin position="211"/>
        <end position="234"/>
    </location>
</feature>
<feature type="domain" description="Histidine kinase" evidence="10">
    <location>
        <begin position="271"/>
        <end position="465"/>
    </location>
</feature>
<keyword evidence="4" id="KW-1003">Cell membrane</keyword>
<keyword evidence="4" id="KW-0472">Membrane</keyword>
<evidence type="ECO:0000256" key="1">
    <source>
        <dbReference type="ARBA" id="ARBA00000085"/>
    </source>
</evidence>
<dbReference type="InterPro" id="IPR000700">
    <property type="entry name" value="PAS-assoc_C"/>
</dbReference>
<evidence type="ECO:0000313" key="12">
    <source>
        <dbReference type="EMBL" id="GAA0682796.1"/>
    </source>
</evidence>
<evidence type="ECO:0000313" key="13">
    <source>
        <dbReference type="Proteomes" id="UP001500420"/>
    </source>
</evidence>
<feature type="domain" description="PAC" evidence="11">
    <location>
        <begin position="204"/>
        <end position="260"/>
    </location>
</feature>
<dbReference type="GO" id="GO:0000155">
    <property type="term" value="F:phosphorelay sensor kinase activity"/>
    <property type="evidence" value="ECO:0007669"/>
    <property type="project" value="InterPro"/>
</dbReference>
<keyword evidence="8" id="KW-0067">ATP-binding</keyword>
<dbReference type="AlphaFoldDB" id="A0AAV3TDK5"/>
<dbReference type="PROSITE" id="PS50113">
    <property type="entry name" value="PAC"/>
    <property type="match status" value="1"/>
</dbReference>
<evidence type="ECO:0000256" key="2">
    <source>
        <dbReference type="ARBA" id="ARBA00004651"/>
    </source>
</evidence>
<evidence type="ECO:0000256" key="7">
    <source>
        <dbReference type="ARBA" id="ARBA00022777"/>
    </source>
</evidence>
<comment type="catalytic activity">
    <reaction evidence="1">
        <text>ATP + protein L-histidine = ADP + protein N-phospho-L-histidine.</text>
        <dbReference type="EC" id="2.7.13.3"/>
    </reaction>
</comment>